<evidence type="ECO:0000256" key="2">
    <source>
        <dbReference type="ARBA" id="ARBA00022448"/>
    </source>
</evidence>
<feature type="domain" description="Major facilitator superfamily (MFS) profile" evidence="7">
    <location>
        <begin position="33"/>
        <end position="438"/>
    </location>
</feature>
<evidence type="ECO:0000256" key="3">
    <source>
        <dbReference type="ARBA" id="ARBA00022692"/>
    </source>
</evidence>
<feature type="transmembrane region" description="Helical" evidence="6">
    <location>
        <begin position="68"/>
        <end position="87"/>
    </location>
</feature>
<keyword evidence="2" id="KW-0813">Transport</keyword>
<dbReference type="InterPro" id="IPR036259">
    <property type="entry name" value="MFS_trans_sf"/>
</dbReference>
<dbReference type="EMBL" id="CADIKI010000036">
    <property type="protein sequence ID" value="CAB3810495.1"/>
    <property type="molecule type" value="Genomic_DNA"/>
</dbReference>
<feature type="transmembrane region" description="Helical" evidence="6">
    <location>
        <begin position="291"/>
        <end position="310"/>
    </location>
</feature>
<sequence length="454" mass="48990">MTAYNAVGEPTALNKFARSEVLEGAARKSFWRLLPIIFLCYVIMNVDRVNVGFAALEMNKALGFSPQVFGLGAGLFFIGYALFEVPSNMILHRVGVKIWIARIMITWGLISAATAFVSGATQFYIIRVLLGIAEAGFVPGMMLYFTYWFPANMRARVVACMVIGSPVGSIIMSPLSGWLLGANWLGLAGWQWMFILEAMPAVLLGLAVFFVLPRDPSSAVWLTEEQKRALKDALAEEKLALGESVKHSFWEGISDPRVIVFILANLLWTSGFYGSSIWLPLIIKSFGFSNIQVGFLNVLPAVASVVAMIIWSWNSDRTGERLWHLAVGALLGGGGLAVSAYFVTQPVVSLLAILVATFGMFGWAAVFWTVPQTFLSGRAAASGLAVISALGSLGGFFGPNLVGGLKSILGSFQYSLFALALCLILAAIVVLVFGAVYREDIRKARAAATSKLVG</sequence>
<keyword evidence="3 6" id="KW-0812">Transmembrane</keyword>
<dbReference type="SUPFAM" id="SSF103473">
    <property type="entry name" value="MFS general substrate transporter"/>
    <property type="match status" value="1"/>
</dbReference>
<evidence type="ECO:0000313" key="8">
    <source>
        <dbReference type="EMBL" id="CAB3810495.1"/>
    </source>
</evidence>
<dbReference type="Proteomes" id="UP000494252">
    <property type="component" value="Unassembled WGS sequence"/>
</dbReference>
<evidence type="ECO:0000256" key="5">
    <source>
        <dbReference type="ARBA" id="ARBA00023136"/>
    </source>
</evidence>
<evidence type="ECO:0000313" key="9">
    <source>
        <dbReference type="Proteomes" id="UP000494252"/>
    </source>
</evidence>
<feature type="transmembrane region" description="Helical" evidence="6">
    <location>
        <begin position="124"/>
        <end position="145"/>
    </location>
</feature>
<comment type="subcellular location">
    <subcellularLocation>
        <location evidence="1">Membrane</location>
        <topology evidence="1">Multi-pass membrane protein</topology>
    </subcellularLocation>
</comment>
<gene>
    <name evidence="8" type="primary">ttuB_13</name>
    <name evidence="8" type="ORF">LMG27177_07245</name>
</gene>
<dbReference type="InterPro" id="IPR011701">
    <property type="entry name" value="MFS"/>
</dbReference>
<dbReference type="RefSeq" id="WP_175166199.1">
    <property type="nucleotide sequence ID" value="NZ_CADIKI010000036.1"/>
</dbReference>
<feature type="transmembrane region" description="Helical" evidence="6">
    <location>
        <begin position="192"/>
        <end position="212"/>
    </location>
</feature>
<evidence type="ECO:0000256" key="1">
    <source>
        <dbReference type="ARBA" id="ARBA00004141"/>
    </source>
</evidence>
<reference evidence="8 9" key="1">
    <citation type="submission" date="2020-04" db="EMBL/GenBank/DDBJ databases">
        <authorList>
            <person name="De Canck E."/>
        </authorList>
    </citation>
    <scope>NUCLEOTIDE SEQUENCE [LARGE SCALE GENOMIC DNA]</scope>
    <source>
        <strain evidence="8 9">LMG 27177</strain>
    </source>
</reference>
<dbReference type="Pfam" id="PF07690">
    <property type="entry name" value="MFS_1"/>
    <property type="match status" value="1"/>
</dbReference>
<dbReference type="FunFam" id="1.20.1250.20:FF:000018">
    <property type="entry name" value="MFS transporter permease"/>
    <property type="match status" value="1"/>
</dbReference>
<organism evidence="8 9">
    <name type="scientific">Paraburkholderia fynbosensis</name>
    <dbReference type="NCBI Taxonomy" id="1200993"/>
    <lineage>
        <taxon>Bacteria</taxon>
        <taxon>Pseudomonadati</taxon>
        <taxon>Pseudomonadota</taxon>
        <taxon>Betaproteobacteria</taxon>
        <taxon>Burkholderiales</taxon>
        <taxon>Burkholderiaceae</taxon>
        <taxon>Paraburkholderia</taxon>
    </lineage>
</organism>
<dbReference type="AlphaFoldDB" id="A0A6J5H4L7"/>
<name>A0A6J5H4L7_9BURK</name>
<feature type="transmembrane region" description="Helical" evidence="6">
    <location>
        <begin position="380"/>
        <end position="402"/>
    </location>
</feature>
<feature type="transmembrane region" description="Helical" evidence="6">
    <location>
        <begin position="157"/>
        <end position="180"/>
    </location>
</feature>
<feature type="transmembrane region" description="Helical" evidence="6">
    <location>
        <begin position="99"/>
        <end position="118"/>
    </location>
</feature>
<dbReference type="CDD" id="cd17319">
    <property type="entry name" value="MFS_ExuT_GudP_like"/>
    <property type="match status" value="1"/>
</dbReference>
<feature type="transmembrane region" description="Helical" evidence="6">
    <location>
        <begin position="414"/>
        <end position="437"/>
    </location>
</feature>
<keyword evidence="9" id="KW-1185">Reference proteome</keyword>
<evidence type="ECO:0000259" key="7">
    <source>
        <dbReference type="PROSITE" id="PS50850"/>
    </source>
</evidence>
<protein>
    <submittedName>
        <fullName evidence="8">Tartrate transporter</fullName>
    </submittedName>
</protein>
<proteinExistence type="predicted"/>
<dbReference type="PANTHER" id="PTHR43791">
    <property type="entry name" value="PERMEASE-RELATED"/>
    <property type="match status" value="1"/>
</dbReference>
<dbReference type="Gene3D" id="1.20.1250.20">
    <property type="entry name" value="MFS general substrate transporter like domains"/>
    <property type="match status" value="2"/>
</dbReference>
<dbReference type="PANTHER" id="PTHR43791:SF36">
    <property type="entry name" value="TRANSPORTER, PUTATIVE (AFU_ORTHOLOGUE AFUA_6G08340)-RELATED"/>
    <property type="match status" value="1"/>
</dbReference>
<feature type="transmembrane region" description="Helical" evidence="6">
    <location>
        <begin position="348"/>
        <end position="368"/>
    </location>
</feature>
<feature type="transmembrane region" description="Helical" evidence="6">
    <location>
        <begin position="322"/>
        <end position="342"/>
    </location>
</feature>
<keyword evidence="5 6" id="KW-0472">Membrane</keyword>
<dbReference type="GO" id="GO:0005886">
    <property type="term" value="C:plasma membrane"/>
    <property type="evidence" value="ECO:0007669"/>
    <property type="project" value="TreeGrafter"/>
</dbReference>
<keyword evidence="4 6" id="KW-1133">Transmembrane helix</keyword>
<feature type="transmembrane region" description="Helical" evidence="6">
    <location>
        <begin position="33"/>
        <end position="56"/>
    </location>
</feature>
<dbReference type="GO" id="GO:0022857">
    <property type="term" value="F:transmembrane transporter activity"/>
    <property type="evidence" value="ECO:0007669"/>
    <property type="project" value="InterPro"/>
</dbReference>
<feature type="transmembrane region" description="Helical" evidence="6">
    <location>
        <begin position="258"/>
        <end position="279"/>
    </location>
</feature>
<dbReference type="PROSITE" id="PS50850">
    <property type="entry name" value="MFS"/>
    <property type="match status" value="1"/>
</dbReference>
<dbReference type="InterPro" id="IPR020846">
    <property type="entry name" value="MFS_dom"/>
</dbReference>
<evidence type="ECO:0000256" key="6">
    <source>
        <dbReference type="SAM" id="Phobius"/>
    </source>
</evidence>
<evidence type="ECO:0000256" key="4">
    <source>
        <dbReference type="ARBA" id="ARBA00022989"/>
    </source>
</evidence>
<accession>A0A6J5H4L7</accession>